<gene>
    <name evidence="2" type="ORF">RWE15_18490</name>
</gene>
<dbReference type="InterPro" id="IPR014957">
    <property type="entry name" value="IDEAL_dom"/>
</dbReference>
<dbReference type="InterPro" id="IPR027393">
    <property type="entry name" value="Virus_scaffolding_prot_C"/>
</dbReference>
<sequence length="77" mass="9339">MKKEKVIYRFNRYIGKTLYAKKEMPFEISLNSRMLLDELCFKENKKRLEQQLNTALDQGNAEAFHKLSEAYKQYVWE</sequence>
<evidence type="ECO:0000259" key="1">
    <source>
        <dbReference type="SMART" id="SM00914"/>
    </source>
</evidence>
<comment type="caution">
    <text evidence="2">The sequence shown here is derived from an EMBL/GenBank/DDBJ whole genome shotgun (WGS) entry which is preliminary data.</text>
</comment>
<dbReference type="SMART" id="SM00914">
    <property type="entry name" value="IDEAL"/>
    <property type="match status" value="1"/>
</dbReference>
<dbReference type="RefSeq" id="WP_390352437.1">
    <property type="nucleotide sequence ID" value="NZ_JBHUIZ010000003.1"/>
</dbReference>
<dbReference type="Proteomes" id="UP001281447">
    <property type="component" value="Unassembled WGS sequence"/>
</dbReference>
<reference evidence="2 3" key="1">
    <citation type="submission" date="2023-10" db="EMBL/GenBank/DDBJ databases">
        <title>Virgibacillus halophilus 5B73C genome.</title>
        <authorList>
            <person name="Miliotis G."/>
            <person name="Sengupta P."/>
            <person name="Hameed A."/>
            <person name="Chuvochina M."/>
            <person name="Mcdonagh F."/>
            <person name="Simpson A.C."/>
            <person name="Singh N.K."/>
            <person name="Rekha P.D."/>
            <person name="Raman K."/>
            <person name="Hugenholtz P."/>
            <person name="Venkateswaran K."/>
        </authorList>
    </citation>
    <scope>NUCLEOTIDE SEQUENCE [LARGE SCALE GENOMIC DNA]</scope>
    <source>
        <strain evidence="2 3">5B73C</strain>
    </source>
</reference>
<evidence type="ECO:0000313" key="2">
    <source>
        <dbReference type="EMBL" id="MDY0395993.1"/>
    </source>
</evidence>
<protein>
    <submittedName>
        <fullName evidence="2">IDEAL domain-containing protein</fullName>
    </submittedName>
</protein>
<name>A0ABU5C9J2_9BACI</name>
<evidence type="ECO:0000313" key="3">
    <source>
        <dbReference type="Proteomes" id="UP001281447"/>
    </source>
</evidence>
<dbReference type="EMBL" id="JAWDIP010000004">
    <property type="protein sequence ID" value="MDY0395993.1"/>
    <property type="molecule type" value="Genomic_DNA"/>
</dbReference>
<dbReference type="Gene3D" id="4.10.810.10">
    <property type="entry name" value="Virus Scaffolding Protein, Chain A"/>
    <property type="match status" value="1"/>
</dbReference>
<dbReference type="Pfam" id="PF08858">
    <property type="entry name" value="IDEAL"/>
    <property type="match status" value="1"/>
</dbReference>
<accession>A0ABU5C9J2</accession>
<organism evidence="2 3">
    <name type="scientific">Tigheibacillus halophilus</name>
    <dbReference type="NCBI Taxonomy" id="361280"/>
    <lineage>
        <taxon>Bacteria</taxon>
        <taxon>Bacillati</taxon>
        <taxon>Bacillota</taxon>
        <taxon>Bacilli</taxon>
        <taxon>Bacillales</taxon>
        <taxon>Bacillaceae</taxon>
        <taxon>Tigheibacillus</taxon>
    </lineage>
</organism>
<proteinExistence type="predicted"/>
<keyword evidence="3" id="KW-1185">Reference proteome</keyword>
<feature type="domain" description="IDEAL" evidence="1">
    <location>
        <begin position="35"/>
        <end position="71"/>
    </location>
</feature>